<accession>A0A6I6UUE1</accession>
<dbReference type="InterPro" id="IPR043504">
    <property type="entry name" value="Peptidase_S1_PA_chymotrypsin"/>
</dbReference>
<dbReference type="EMBL" id="CP047394">
    <property type="protein sequence ID" value="QHE62622.1"/>
    <property type="molecule type" value="Genomic_DNA"/>
</dbReference>
<dbReference type="InterPro" id="IPR036034">
    <property type="entry name" value="PDZ_sf"/>
</dbReference>
<dbReference type="AlphaFoldDB" id="A0A6I6UUE1"/>
<dbReference type="Pfam" id="PF13180">
    <property type="entry name" value="PDZ_2"/>
    <property type="match status" value="1"/>
</dbReference>
<evidence type="ECO:0000256" key="5">
    <source>
        <dbReference type="SAM" id="MobiDB-lite"/>
    </source>
</evidence>
<feature type="region of interest" description="Disordered" evidence="5">
    <location>
        <begin position="47"/>
        <end position="71"/>
    </location>
</feature>
<feature type="domain" description="PDZ" evidence="7">
    <location>
        <begin position="291"/>
        <end position="380"/>
    </location>
</feature>
<evidence type="ECO:0000256" key="3">
    <source>
        <dbReference type="ARBA" id="ARBA00022801"/>
    </source>
</evidence>
<dbReference type="PANTHER" id="PTHR22939">
    <property type="entry name" value="SERINE PROTEASE FAMILY S1C HTRA-RELATED"/>
    <property type="match status" value="1"/>
</dbReference>
<protein>
    <submittedName>
        <fullName evidence="8">PDZ domain-containing protein</fullName>
    </submittedName>
</protein>
<keyword evidence="6" id="KW-0812">Transmembrane</keyword>
<dbReference type="PANTHER" id="PTHR22939:SF129">
    <property type="entry name" value="SERINE PROTEASE HTRA2, MITOCHONDRIAL"/>
    <property type="match status" value="1"/>
</dbReference>
<dbReference type="SUPFAM" id="SSF50494">
    <property type="entry name" value="Trypsin-like serine proteases"/>
    <property type="match status" value="1"/>
</dbReference>
<evidence type="ECO:0000256" key="4">
    <source>
        <dbReference type="ARBA" id="ARBA00022825"/>
    </source>
</evidence>
<proteinExistence type="inferred from homology"/>
<dbReference type="InterPro" id="IPR009003">
    <property type="entry name" value="Peptidase_S1_PA"/>
</dbReference>
<keyword evidence="6" id="KW-1133">Transmembrane helix</keyword>
<evidence type="ECO:0000313" key="9">
    <source>
        <dbReference type="Proteomes" id="UP000465062"/>
    </source>
</evidence>
<dbReference type="Gene3D" id="2.30.42.10">
    <property type="match status" value="1"/>
</dbReference>
<evidence type="ECO:0000313" key="8">
    <source>
        <dbReference type="EMBL" id="QHE62622.1"/>
    </source>
</evidence>
<dbReference type="Proteomes" id="UP000465062">
    <property type="component" value="Chromosome"/>
</dbReference>
<sequence length="394" mass="41984">MEESKDQKKDRKKKITPLRTGVVSFILGVLVMFLVVEGFNFPIGSEMNGSEGASSQPKAVKASAEGNDDSQSIAEAVKESRSSVVSVVKFEGGNMFEGSDPRPAGSGSGVVYEKQGGKAYVVTNHHVVEGASQLEVTLNDGSKIPAKLLGSDALLDLAVLEVDSEKVKHVIEIGKSSSLKPGQRAIAIGNPLGFLAGTVTAGVISAADRSMPVDVNKDGVVDWQSEVIQTDASINPGNSGGALINLDGELIGINSSKIAMENVEGIGFAIPVDIAIPVLKDLKEFGEVKRPYIGIVPVSLSEIPSQYYDTPLDLPEEVKEGIVVRQADPGSPAEEAGLQQYDVITMIDGEKVEKVSDLRKYLYNEKEVGSKIEVTYYRGGEKMSTTLTLIEQEE</sequence>
<reference evidence="8 9" key="1">
    <citation type="submission" date="2019-06" db="EMBL/GenBank/DDBJ databases">
        <title>An operon consisting of a P-type ATPase gene and a transcriptional regular gene given the different cadmium resistance in Bacillus vietamensis 151-6 and Bacillus marisflavi 151-25.</title>
        <authorList>
            <person name="Yu X."/>
        </authorList>
    </citation>
    <scope>NUCLEOTIDE SEQUENCE [LARGE SCALE GENOMIC DNA]</scope>
    <source>
        <strain evidence="8 9">151-6</strain>
    </source>
</reference>
<dbReference type="SUPFAM" id="SSF50156">
    <property type="entry name" value="PDZ domain-like"/>
    <property type="match status" value="1"/>
</dbReference>
<dbReference type="GO" id="GO:0006508">
    <property type="term" value="P:proteolysis"/>
    <property type="evidence" value="ECO:0007669"/>
    <property type="project" value="UniProtKB-KW"/>
</dbReference>
<evidence type="ECO:0000259" key="7">
    <source>
        <dbReference type="SMART" id="SM00228"/>
    </source>
</evidence>
<name>A0A6I6UUE1_9BACI</name>
<evidence type="ECO:0000256" key="2">
    <source>
        <dbReference type="ARBA" id="ARBA00022670"/>
    </source>
</evidence>
<feature type="transmembrane region" description="Helical" evidence="6">
    <location>
        <begin position="21"/>
        <end position="41"/>
    </location>
</feature>
<dbReference type="RefSeq" id="WP_159362519.1">
    <property type="nucleotide sequence ID" value="NZ_CP047394.1"/>
</dbReference>
<dbReference type="InterPro" id="IPR001940">
    <property type="entry name" value="Peptidase_S1C"/>
</dbReference>
<dbReference type="InterPro" id="IPR001478">
    <property type="entry name" value="PDZ"/>
</dbReference>
<feature type="compositionally biased region" description="Polar residues" evidence="5">
    <location>
        <begin position="47"/>
        <end position="57"/>
    </location>
</feature>
<dbReference type="KEGG" id="bvq:FHE72_17520"/>
<keyword evidence="2" id="KW-0645">Protease</keyword>
<evidence type="ECO:0000256" key="1">
    <source>
        <dbReference type="ARBA" id="ARBA00010541"/>
    </source>
</evidence>
<dbReference type="GO" id="GO:0004252">
    <property type="term" value="F:serine-type endopeptidase activity"/>
    <property type="evidence" value="ECO:0007669"/>
    <property type="project" value="InterPro"/>
</dbReference>
<comment type="similarity">
    <text evidence="1">Belongs to the peptidase S1C family.</text>
</comment>
<dbReference type="SMART" id="SM00228">
    <property type="entry name" value="PDZ"/>
    <property type="match status" value="1"/>
</dbReference>
<evidence type="ECO:0000256" key="6">
    <source>
        <dbReference type="SAM" id="Phobius"/>
    </source>
</evidence>
<keyword evidence="4" id="KW-0720">Serine protease</keyword>
<keyword evidence="6" id="KW-0472">Membrane</keyword>
<dbReference type="PRINTS" id="PR00834">
    <property type="entry name" value="PROTEASES2C"/>
</dbReference>
<dbReference type="Gene3D" id="2.40.10.10">
    <property type="entry name" value="Trypsin-like serine proteases"/>
    <property type="match status" value="2"/>
</dbReference>
<dbReference type="Pfam" id="PF13365">
    <property type="entry name" value="Trypsin_2"/>
    <property type="match status" value="1"/>
</dbReference>
<organism evidence="8 9">
    <name type="scientific">Rossellomorea vietnamensis</name>
    <dbReference type="NCBI Taxonomy" id="218284"/>
    <lineage>
        <taxon>Bacteria</taxon>
        <taxon>Bacillati</taxon>
        <taxon>Bacillota</taxon>
        <taxon>Bacilli</taxon>
        <taxon>Bacillales</taxon>
        <taxon>Bacillaceae</taxon>
        <taxon>Rossellomorea</taxon>
    </lineage>
</organism>
<keyword evidence="3" id="KW-0378">Hydrolase</keyword>
<gene>
    <name evidence="8" type="ORF">FHE72_17520</name>
</gene>